<evidence type="ECO:0000313" key="6">
    <source>
        <dbReference type="Proteomes" id="UP000053259"/>
    </source>
</evidence>
<comment type="similarity">
    <text evidence="1">Belongs to the zinc-containing alcohol dehydrogenase family.</text>
</comment>
<dbReference type="Pfam" id="PF00107">
    <property type="entry name" value="ADH_zinc_N"/>
    <property type="match status" value="1"/>
</dbReference>
<dbReference type="EMBL" id="KN847566">
    <property type="protein sequence ID" value="KIW00170.1"/>
    <property type="molecule type" value="Genomic_DNA"/>
</dbReference>
<evidence type="ECO:0000256" key="3">
    <source>
        <dbReference type="ARBA" id="ARBA00023002"/>
    </source>
</evidence>
<dbReference type="InterPro" id="IPR011032">
    <property type="entry name" value="GroES-like_sf"/>
</dbReference>
<evidence type="ECO:0000259" key="4">
    <source>
        <dbReference type="SMART" id="SM00829"/>
    </source>
</evidence>
<feature type="domain" description="Enoyl reductase (ER)" evidence="4">
    <location>
        <begin position="14"/>
        <end position="347"/>
    </location>
</feature>
<keyword evidence="6" id="KW-1185">Reference proteome</keyword>
<protein>
    <recommendedName>
        <fullName evidence="4">Enoyl reductase (ER) domain-containing protein</fullName>
    </recommendedName>
</protein>
<dbReference type="GO" id="GO:0016651">
    <property type="term" value="F:oxidoreductase activity, acting on NAD(P)H"/>
    <property type="evidence" value="ECO:0007669"/>
    <property type="project" value="InterPro"/>
</dbReference>
<dbReference type="InterPro" id="IPR047122">
    <property type="entry name" value="Trans-enoyl_RdTase-like"/>
</dbReference>
<evidence type="ECO:0000256" key="1">
    <source>
        <dbReference type="ARBA" id="ARBA00008072"/>
    </source>
</evidence>
<dbReference type="Pfam" id="PF08240">
    <property type="entry name" value="ADH_N"/>
    <property type="match status" value="1"/>
</dbReference>
<dbReference type="Proteomes" id="UP000053259">
    <property type="component" value="Unassembled WGS sequence"/>
</dbReference>
<keyword evidence="3" id="KW-0560">Oxidoreductase</keyword>
<evidence type="ECO:0000313" key="5">
    <source>
        <dbReference type="EMBL" id="KIW00170.1"/>
    </source>
</evidence>
<name>A0A0D2A1G3_9PEZI</name>
<dbReference type="Gene3D" id="3.40.50.720">
    <property type="entry name" value="NAD(P)-binding Rossmann-like Domain"/>
    <property type="match status" value="1"/>
</dbReference>
<reference evidence="5 6" key="1">
    <citation type="submission" date="2015-01" db="EMBL/GenBank/DDBJ databases">
        <title>The Genome Sequence of Ochroconis gallopava CBS43764.</title>
        <authorList>
            <consortium name="The Broad Institute Genomics Platform"/>
            <person name="Cuomo C."/>
            <person name="de Hoog S."/>
            <person name="Gorbushina A."/>
            <person name="Stielow B."/>
            <person name="Teixiera M."/>
            <person name="Abouelleil A."/>
            <person name="Chapman S.B."/>
            <person name="Priest M."/>
            <person name="Young S.K."/>
            <person name="Wortman J."/>
            <person name="Nusbaum C."/>
            <person name="Birren B."/>
        </authorList>
    </citation>
    <scope>NUCLEOTIDE SEQUENCE [LARGE SCALE GENOMIC DNA]</scope>
    <source>
        <strain evidence="5 6">CBS 43764</strain>
    </source>
</reference>
<dbReference type="HOGENOM" id="CLU_026673_16_1_1"/>
<dbReference type="FunCoup" id="A0A0D2A1G3">
    <property type="interactions" value="210"/>
</dbReference>
<dbReference type="InParanoid" id="A0A0D2A1G3"/>
<dbReference type="InterPro" id="IPR013154">
    <property type="entry name" value="ADH-like_N"/>
</dbReference>
<dbReference type="InterPro" id="IPR036291">
    <property type="entry name" value="NAD(P)-bd_dom_sf"/>
</dbReference>
<dbReference type="Gene3D" id="3.90.180.10">
    <property type="entry name" value="Medium-chain alcohol dehydrogenases, catalytic domain"/>
    <property type="match status" value="1"/>
</dbReference>
<dbReference type="RefSeq" id="XP_016210039.1">
    <property type="nucleotide sequence ID" value="XM_016362074.1"/>
</dbReference>
<dbReference type="VEuPathDB" id="FungiDB:PV09_08212"/>
<dbReference type="InterPro" id="IPR013149">
    <property type="entry name" value="ADH-like_C"/>
</dbReference>
<dbReference type="GeneID" id="27316185"/>
<dbReference type="AlphaFoldDB" id="A0A0D2A1G3"/>
<dbReference type="OrthoDB" id="9992527at2759"/>
<dbReference type="SUPFAM" id="SSF51735">
    <property type="entry name" value="NAD(P)-binding Rossmann-fold domains"/>
    <property type="match status" value="1"/>
</dbReference>
<evidence type="ECO:0000256" key="2">
    <source>
        <dbReference type="ARBA" id="ARBA00011245"/>
    </source>
</evidence>
<dbReference type="PANTHER" id="PTHR45348">
    <property type="entry name" value="HYPOTHETICAL OXIDOREDUCTASE (EUROFUNG)"/>
    <property type="match status" value="1"/>
</dbReference>
<proteinExistence type="inferred from homology"/>
<dbReference type="PANTHER" id="PTHR45348:SF2">
    <property type="entry name" value="ZINC-TYPE ALCOHOL DEHYDROGENASE-LIKE PROTEIN C2E1P3.01"/>
    <property type="match status" value="1"/>
</dbReference>
<comment type="subunit">
    <text evidence="2">Monomer.</text>
</comment>
<gene>
    <name evidence="5" type="ORF">PV09_08212</name>
</gene>
<dbReference type="SMART" id="SM00829">
    <property type="entry name" value="PKS_ER"/>
    <property type="match status" value="1"/>
</dbReference>
<sequence length="355" mass="38590">MSSAVMRALITKEGKTAGVETVPVPQPGDGEILVKVHYVAQNPTDWKQVMSVAPGRVVGCDFAGTVADANGSHWREGQRVAGFVQGTAPKPPRGAFAEFCVVESSLVYAIPDEISYEQAAVIPLAFATAVQAMFQRLGLPEPTDPAKIAVPLLINGGTSSVGKYAVQLAKLAGLYVIATGSKKNHDILKSLGADVCVDYKDVDWIEQIRNVTKNDLQRAFDCIAEGGTVESIAKALSTTNGGHIVTLLPVAKVRPVIEAMNPKIKVESTVVYTVFQRPLKYGAFDNCGQETLEDRRMWEKYLSLLPEYLRSGKIKPNRVREMGGLEDIVKGFKEQQEGRVSAEKLVYKVIEQSKI</sequence>
<dbReference type="STRING" id="253628.A0A0D2A1G3"/>
<accession>A0A0D2A1G3</accession>
<dbReference type="SUPFAM" id="SSF50129">
    <property type="entry name" value="GroES-like"/>
    <property type="match status" value="1"/>
</dbReference>
<dbReference type="CDD" id="cd08249">
    <property type="entry name" value="enoyl_reductase_like"/>
    <property type="match status" value="1"/>
</dbReference>
<organism evidence="5 6">
    <name type="scientific">Verruconis gallopava</name>
    <dbReference type="NCBI Taxonomy" id="253628"/>
    <lineage>
        <taxon>Eukaryota</taxon>
        <taxon>Fungi</taxon>
        <taxon>Dikarya</taxon>
        <taxon>Ascomycota</taxon>
        <taxon>Pezizomycotina</taxon>
        <taxon>Dothideomycetes</taxon>
        <taxon>Pleosporomycetidae</taxon>
        <taxon>Venturiales</taxon>
        <taxon>Sympoventuriaceae</taxon>
        <taxon>Verruconis</taxon>
    </lineage>
</organism>
<dbReference type="InterPro" id="IPR020843">
    <property type="entry name" value="ER"/>
</dbReference>